<dbReference type="GO" id="GO:0071555">
    <property type="term" value="P:cell wall organization"/>
    <property type="evidence" value="ECO:0007669"/>
    <property type="project" value="UniProtKB-KW"/>
</dbReference>
<reference evidence="11 12" key="1">
    <citation type="submission" date="2014-04" db="EMBL/GenBank/DDBJ databases">
        <authorList>
            <consortium name="DOE Joint Genome Institute"/>
            <person name="Kuo A."/>
            <person name="Martino E."/>
            <person name="Perotto S."/>
            <person name="Kohler A."/>
            <person name="Nagy L.G."/>
            <person name="Floudas D."/>
            <person name="Copeland A."/>
            <person name="Barry K.W."/>
            <person name="Cichocki N."/>
            <person name="Veneault-Fourrey C."/>
            <person name="LaButti K."/>
            <person name="Lindquist E.A."/>
            <person name="Lipzen A."/>
            <person name="Lundell T."/>
            <person name="Morin E."/>
            <person name="Murat C."/>
            <person name="Sun H."/>
            <person name="Tunlid A."/>
            <person name="Henrissat B."/>
            <person name="Grigoriev I.V."/>
            <person name="Hibbett D.S."/>
            <person name="Martin F."/>
            <person name="Nordberg H.P."/>
            <person name="Cantor M.N."/>
            <person name="Hua S.X."/>
        </authorList>
    </citation>
    <scope>NUCLEOTIDE SEQUENCE [LARGE SCALE GENOMIC DNA]</scope>
    <source>
        <strain evidence="11 12">Zn</strain>
    </source>
</reference>
<keyword evidence="5" id="KW-0119">Carbohydrate metabolism</keyword>
<dbReference type="PANTHER" id="PTHR31983">
    <property type="entry name" value="ENDO-1,3(4)-BETA-GLUCANASE 1"/>
    <property type="match status" value="1"/>
</dbReference>
<accession>A0A0C3D0U6</accession>
<evidence type="ECO:0000256" key="2">
    <source>
        <dbReference type="ARBA" id="ARBA00010730"/>
    </source>
</evidence>
<dbReference type="InterPro" id="IPR005200">
    <property type="entry name" value="Endo-beta-glucanase"/>
</dbReference>
<comment type="similarity">
    <text evidence="2">Belongs to the glycosyl hydrolase 81 family.</text>
</comment>
<dbReference type="InterPro" id="IPR040451">
    <property type="entry name" value="GH81_N"/>
</dbReference>
<reference evidence="12" key="2">
    <citation type="submission" date="2015-01" db="EMBL/GenBank/DDBJ databases">
        <title>Evolutionary Origins and Diversification of the Mycorrhizal Mutualists.</title>
        <authorList>
            <consortium name="DOE Joint Genome Institute"/>
            <consortium name="Mycorrhizal Genomics Consortium"/>
            <person name="Kohler A."/>
            <person name="Kuo A."/>
            <person name="Nagy L.G."/>
            <person name="Floudas D."/>
            <person name="Copeland A."/>
            <person name="Barry K.W."/>
            <person name="Cichocki N."/>
            <person name="Veneault-Fourrey C."/>
            <person name="LaButti K."/>
            <person name="Lindquist E.A."/>
            <person name="Lipzen A."/>
            <person name="Lundell T."/>
            <person name="Morin E."/>
            <person name="Murat C."/>
            <person name="Riley R."/>
            <person name="Ohm R."/>
            <person name="Sun H."/>
            <person name="Tunlid A."/>
            <person name="Henrissat B."/>
            <person name="Grigoriev I.V."/>
            <person name="Hibbett D.S."/>
            <person name="Martin F."/>
        </authorList>
    </citation>
    <scope>NUCLEOTIDE SEQUENCE [LARGE SCALE GENOMIC DNA]</scope>
    <source>
        <strain evidence="12">Zn</strain>
    </source>
</reference>
<dbReference type="HOGENOM" id="CLU_005482_2_1_1"/>
<dbReference type="EMBL" id="KN832872">
    <property type="protein sequence ID" value="KIN04874.1"/>
    <property type="molecule type" value="Genomic_DNA"/>
</dbReference>
<dbReference type="FunCoup" id="A0A0C3D0U6">
    <property type="interactions" value="215"/>
</dbReference>
<dbReference type="PANTHER" id="PTHR31983:SF0">
    <property type="entry name" value="GLUCAN ENDO-1,3-BETA-D-GLUCOSIDASE 2"/>
    <property type="match status" value="1"/>
</dbReference>
<evidence type="ECO:0000256" key="5">
    <source>
        <dbReference type="ARBA" id="ARBA00023277"/>
    </source>
</evidence>
<evidence type="ECO:0000256" key="4">
    <source>
        <dbReference type="ARBA" id="ARBA00022801"/>
    </source>
</evidence>
<dbReference type="EC" id="3.2.1.39" evidence="3"/>
<dbReference type="OrthoDB" id="4473401at2759"/>
<comment type="catalytic activity">
    <reaction evidence="1">
        <text>Hydrolysis of (1-&gt;3)-beta-D-glucosidic linkages in (1-&gt;3)-beta-D-glucans.</text>
        <dbReference type="EC" id="3.2.1.39"/>
    </reaction>
</comment>
<keyword evidence="12" id="KW-1185">Reference proteome</keyword>
<feature type="domain" description="Glycosyl hydrolase family 81 C-terminal" evidence="10">
    <location>
        <begin position="359"/>
        <end position="707"/>
    </location>
</feature>
<evidence type="ECO:0000259" key="10">
    <source>
        <dbReference type="Pfam" id="PF17652"/>
    </source>
</evidence>
<evidence type="ECO:0000256" key="1">
    <source>
        <dbReference type="ARBA" id="ARBA00000382"/>
    </source>
</evidence>
<evidence type="ECO:0000256" key="7">
    <source>
        <dbReference type="ARBA" id="ARBA00023316"/>
    </source>
</evidence>
<dbReference type="Gene3D" id="2.70.98.30">
    <property type="entry name" value="Golgi alpha-mannosidase II, domain 4"/>
    <property type="match status" value="1"/>
</dbReference>
<evidence type="ECO:0000259" key="9">
    <source>
        <dbReference type="Pfam" id="PF03639"/>
    </source>
</evidence>
<keyword evidence="7" id="KW-0961">Cell wall biogenesis/degradation</keyword>
<dbReference type="STRING" id="913774.A0A0C3D0U6"/>
<dbReference type="Gene3D" id="1.10.287.1170">
    <property type="entry name" value="glycoside hydrolase family 81 endo-[beta] glucanase"/>
    <property type="match status" value="1"/>
</dbReference>
<evidence type="ECO:0000256" key="8">
    <source>
        <dbReference type="ARBA" id="ARBA00023326"/>
    </source>
</evidence>
<feature type="domain" description="Glycosyl hydrolase family 81 N-terminal" evidence="9">
    <location>
        <begin position="25"/>
        <end position="349"/>
    </location>
</feature>
<dbReference type="FunFam" id="2.70.98.30:FF:000006">
    <property type="entry name" value="Endo-1,3-beta-glucanase Engl1"/>
    <property type="match status" value="1"/>
</dbReference>
<keyword evidence="4 11" id="KW-0378">Hydrolase</keyword>
<dbReference type="Gene3D" id="1.20.5.420">
    <property type="entry name" value="Immunoglobulin FC, subunit C"/>
    <property type="match status" value="1"/>
</dbReference>
<dbReference type="GO" id="GO:0042973">
    <property type="term" value="F:glucan endo-1,3-beta-D-glucosidase activity"/>
    <property type="evidence" value="ECO:0007669"/>
    <property type="project" value="UniProtKB-EC"/>
</dbReference>
<dbReference type="InParanoid" id="A0A0C3D0U6"/>
<organism evidence="11 12">
    <name type="scientific">Oidiodendron maius (strain Zn)</name>
    <dbReference type="NCBI Taxonomy" id="913774"/>
    <lineage>
        <taxon>Eukaryota</taxon>
        <taxon>Fungi</taxon>
        <taxon>Dikarya</taxon>
        <taxon>Ascomycota</taxon>
        <taxon>Pezizomycotina</taxon>
        <taxon>Leotiomycetes</taxon>
        <taxon>Leotiomycetes incertae sedis</taxon>
        <taxon>Myxotrichaceae</taxon>
        <taxon>Oidiodendron</taxon>
    </lineage>
</organism>
<evidence type="ECO:0000313" key="11">
    <source>
        <dbReference type="EMBL" id="KIN04874.1"/>
    </source>
</evidence>
<gene>
    <name evidence="11" type="ORF">OIDMADRAFT_177231</name>
</gene>
<protein>
    <recommendedName>
        <fullName evidence="3">glucan endo-1,3-beta-D-glucosidase</fullName>
        <ecNumber evidence="3">3.2.1.39</ecNumber>
    </recommendedName>
</protein>
<dbReference type="PROSITE" id="PS52008">
    <property type="entry name" value="GH81"/>
    <property type="match status" value="1"/>
</dbReference>
<evidence type="ECO:0000313" key="12">
    <source>
        <dbReference type="Proteomes" id="UP000054321"/>
    </source>
</evidence>
<evidence type="ECO:0000256" key="6">
    <source>
        <dbReference type="ARBA" id="ARBA00023295"/>
    </source>
</evidence>
<sequence>MVSSNIFQPVSTEAPPAVFSTRTDHPVARLGIVPQGSPIGTNKFYANFFLGSQTCATWTHPYSVAWAKGRGTSGSWGMSIQHVDENQKVFGPNPDASPAQYFINPIGIQSLVLSAAEIGASTSITIDSISAFSAHVNLLPYTGASPAVTFPLVQGMGFVTGIYNGAIPVLQTGVFFQSITKARSPPKPGVTKYVVKLEDGKTWLLYAYSLVGNTFDLNLDSKTLAQSSSSFKGILQVAKLPIGNSLGQAAEQLYDSSCGVYPTNVRLSGQTSGIRGAYTLSFEKAGLTDIKLTMFALPHHIESFSPDTRSGVTNVQLNTTTKGIATAIVADSWTLIESLPTSMGFAPWSGSFGQNGVLSTTAVSTIHSIAASEISQDMRQQANLDSIYFSGKALAKFAGIVYTMHDLLRDVAAARVGLSKLQIAFAVFAANKQRYPLVYETGWGGIVSSASYVTGDLNADFGNTYYNDHHFHYGYFIYTAAVIGYLDPSWVLANKAFVNTLVRDIANPSTEDHFFPVSRNFDWYHGHSWAHGLYESADGKDQESSSEDAMSAYSLKMWGNVVGDSNMEARGNMQLAITARSLEKYYLYTSDNTTEPANFIGNKVAGILFENKIDHTTYFGMNIEYIQGIHMLPLLPYSTLTRKAKFVMEEWNTFFSNGRVDSVAGGWRGVLYGNFATIDPITAWKFFSQPNFDMSLLDGGASQTWYLVVAAMLGGAAEESEQVLHQPIRRG</sequence>
<keyword evidence="6" id="KW-0326">Glycosidase</keyword>
<dbReference type="GO" id="GO:0009986">
    <property type="term" value="C:cell surface"/>
    <property type="evidence" value="ECO:0007669"/>
    <property type="project" value="TreeGrafter"/>
</dbReference>
<dbReference type="Pfam" id="PF17652">
    <property type="entry name" value="Glyco_hydro81C"/>
    <property type="match status" value="1"/>
</dbReference>
<dbReference type="Proteomes" id="UP000054321">
    <property type="component" value="Unassembled WGS sequence"/>
</dbReference>
<dbReference type="GO" id="GO:0052861">
    <property type="term" value="F:endo-1,3(4)-beta-glucanase activity"/>
    <property type="evidence" value="ECO:0007669"/>
    <property type="project" value="InterPro"/>
</dbReference>
<proteinExistence type="inferred from homology"/>
<dbReference type="Pfam" id="PF03639">
    <property type="entry name" value="Glyco_hydro_81"/>
    <property type="match status" value="1"/>
</dbReference>
<dbReference type="GO" id="GO:0000272">
    <property type="term" value="P:polysaccharide catabolic process"/>
    <property type="evidence" value="ECO:0007669"/>
    <property type="project" value="UniProtKB-KW"/>
</dbReference>
<name>A0A0C3D0U6_OIDMZ</name>
<dbReference type="AlphaFoldDB" id="A0A0C3D0U6"/>
<dbReference type="InterPro" id="IPR040720">
    <property type="entry name" value="GH81_C"/>
</dbReference>
<keyword evidence="8" id="KW-0624">Polysaccharide degradation</keyword>
<evidence type="ECO:0000256" key="3">
    <source>
        <dbReference type="ARBA" id="ARBA00012780"/>
    </source>
</evidence>